<dbReference type="EMBL" id="JADEVO010000081">
    <property type="protein sequence ID" value="MBN3968797.1"/>
    <property type="molecule type" value="Genomic_DNA"/>
</dbReference>
<protein>
    <submittedName>
        <fullName evidence="1">Uncharacterized protein</fullName>
    </submittedName>
</protein>
<name>A0ABS3APK2_9PSED</name>
<comment type="caution">
    <text evidence="1">The sequence shown here is derived from an EMBL/GenBank/DDBJ whole genome shotgun (WGS) entry which is preliminary data.</text>
</comment>
<dbReference type="RefSeq" id="WP_205894286.1">
    <property type="nucleotide sequence ID" value="NZ_JADEVO010000081.1"/>
</dbReference>
<keyword evidence="2" id="KW-1185">Reference proteome</keyword>
<proteinExistence type="predicted"/>
<gene>
    <name evidence="1" type="ORF">IMW75_26490</name>
</gene>
<organism evidence="1 2">
    <name type="scientific">Pseudomonas gregormendelii</name>
    <dbReference type="NCBI Taxonomy" id="1628277"/>
    <lineage>
        <taxon>Bacteria</taxon>
        <taxon>Pseudomonadati</taxon>
        <taxon>Pseudomonadota</taxon>
        <taxon>Gammaproteobacteria</taxon>
        <taxon>Pseudomonadales</taxon>
        <taxon>Pseudomonadaceae</taxon>
        <taxon>Pseudomonas</taxon>
    </lineage>
</organism>
<evidence type="ECO:0000313" key="1">
    <source>
        <dbReference type="EMBL" id="MBN3968797.1"/>
    </source>
</evidence>
<dbReference type="Proteomes" id="UP000772591">
    <property type="component" value="Unassembled WGS sequence"/>
</dbReference>
<sequence>MPTNDLIPSLLYRLNENQIAIAAAVEELALCVDKLGHATVAENVRSTLVTLDLNLAHITRGIADLMND</sequence>
<evidence type="ECO:0000313" key="2">
    <source>
        <dbReference type="Proteomes" id="UP000772591"/>
    </source>
</evidence>
<reference evidence="1 2" key="1">
    <citation type="journal article" date="2021" name="Int. J. Syst. Evol. Microbiol.">
        <title>Pseudomonas piscium sp. nov., Pseudomonas pisciculturae sp. nov., Pseudomonas mucoides sp. nov. and Pseudomonas neuropathica sp. nov. isolated from rainbow trout.</title>
        <authorList>
            <person name="Duman M."/>
            <person name="Mulet M."/>
            <person name="Altun S."/>
            <person name="Saticioglu I.B."/>
            <person name="Gomila M."/>
            <person name="Lalucat J."/>
            <person name="Garcia-Valdes E."/>
        </authorList>
    </citation>
    <scope>NUCLEOTIDE SEQUENCE [LARGE SCALE GENOMIC DNA]</scope>
    <source>
        <strain evidence="1 2">LMG 28632</strain>
    </source>
</reference>
<accession>A0ABS3APK2</accession>